<dbReference type="SMART" id="SM00220">
    <property type="entry name" value="S_TKc"/>
    <property type="match status" value="1"/>
</dbReference>
<dbReference type="Gene3D" id="1.25.40.20">
    <property type="entry name" value="Ankyrin repeat-containing domain"/>
    <property type="match status" value="1"/>
</dbReference>
<dbReference type="InterPro" id="IPR051681">
    <property type="entry name" value="Ser/Thr_Kinases-Pseudokinases"/>
</dbReference>
<feature type="transmembrane region" description="Helical" evidence="3">
    <location>
        <begin position="1081"/>
        <end position="1104"/>
    </location>
</feature>
<dbReference type="InterPro" id="IPR036770">
    <property type="entry name" value="Ankyrin_rpt-contain_sf"/>
</dbReference>
<keyword evidence="2" id="KW-0040">ANK repeat</keyword>
<feature type="repeat" description="ANK" evidence="2">
    <location>
        <begin position="775"/>
        <end position="807"/>
    </location>
</feature>
<feature type="transmembrane region" description="Helical" evidence="3">
    <location>
        <begin position="1116"/>
        <end position="1135"/>
    </location>
</feature>
<dbReference type="InterPro" id="IPR002110">
    <property type="entry name" value="Ankyrin_rpt"/>
</dbReference>
<dbReference type="PROSITE" id="PS50011">
    <property type="entry name" value="PROTEIN_KINASE_DOM"/>
    <property type="match status" value="1"/>
</dbReference>
<comment type="caution">
    <text evidence="5">The sequence shown here is derived from an EMBL/GenBank/DDBJ whole genome shotgun (WGS) entry which is preliminary data.</text>
</comment>
<dbReference type="PROSITE" id="PS50297">
    <property type="entry name" value="ANK_REP_REGION"/>
    <property type="match status" value="1"/>
</dbReference>
<dbReference type="Gene3D" id="1.10.510.10">
    <property type="entry name" value="Transferase(Phosphotransferase) domain 1"/>
    <property type="match status" value="1"/>
</dbReference>
<evidence type="ECO:0000259" key="4">
    <source>
        <dbReference type="PROSITE" id="PS50011"/>
    </source>
</evidence>
<dbReference type="PROSITE" id="PS00108">
    <property type="entry name" value="PROTEIN_KINASE_ST"/>
    <property type="match status" value="1"/>
</dbReference>
<dbReference type="SUPFAM" id="SSF48403">
    <property type="entry name" value="Ankyrin repeat"/>
    <property type="match status" value="1"/>
</dbReference>
<reference evidence="5" key="1">
    <citation type="submission" date="2021-03" db="EMBL/GenBank/DDBJ databases">
        <authorList>
            <person name="Tagirdzhanova G."/>
        </authorList>
    </citation>
    <scope>NUCLEOTIDE SEQUENCE</scope>
</reference>
<keyword evidence="6" id="KW-1185">Reference proteome</keyword>
<dbReference type="Pfam" id="PF00069">
    <property type="entry name" value="Pkinase"/>
    <property type="match status" value="1"/>
</dbReference>
<feature type="transmembrane region" description="Helical" evidence="3">
    <location>
        <begin position="1307"/>
        <end position="1328"/>
    </location>
</feature>
<keyword evidence="3" id="KW-0472">Membrane</keyword>
<feature type="transmembrane region" description="Helical" evidence="3">
    <location>
        <begin position="1214"/>
        <end position="1236"/>
    </location>
</feature>
<dbReference type="Proteomes" id="UP000664521">
    <property type="component" value="Unassembled WGS sequence"/>
</dbReference>
<comment type="similarity">
    <text evidence="1">Belongs to the protein kinase superfamily. TKL Ser/Thr protein kinase family.</text>
</comment>
<feature type="transmembrane region" description="Helical" evidence="3">
    <location>
        <begin position="1335"/>
        <end position="1356"/>
    </location>
</feature>
<dbReference type="SUPFAM" id="SSF56112">
    <property type="entry name" value="Protein kinase-like (PK-like)"/>
    <property type="match status" value="1"/>
</dbReference>
<proteinExistence type="inferred from homology"/>
<feature type="transmembrane region" description="Helical" evidence="3">
    <location>
        <begin position="1147"/>
        <end position="1171"/>
    </location>
</feature>
<protein>
    <recommendedName>
        <fullName evidence="4">Protein kinase domain-containing protein</fullName>
    </recommendedName>
</protein>
<evidence type="ECO:0000256" key="1">
    <source>
        <dbReference type="ARBA" id="ARBA00005843"/>
    </source>
</evidence>
<keyword evidence="3" id="KW-1133">Transmembrane helix</keyword>
<evidence type="ECO:0000256" key="3">
    <source>
        <dbReference type="SAM" id="Phobius"/>
    </source>
</evidence>
<keyword evidence="3" id="KW-0812">Transmembrane</keyword>
<dbReference type="InterPro" id="IPR008271">
    <property type="entry name" value="Ser/Thr_kinase_AS"/>
</dbReference>
<dbReference type="PANTHER" id="PTHR44329">
    <property type="entry name" value="SERINE/THREONINE-PROTEIN KINASE TNNI3K-RELATED"/>
    <property type="match status" value="1"/>
</dbReference>
<feature type="transmembrane region" description="Helical" evidence="3">
    <location>
        <begin position="1282"/>
        <end position="1301"/>
    </location>
</feature>
<dbReference type="InterPro" id="IPR011009">
    <property type="entry name" value="Kinase-like_dom_sf"/>
</dbReference>
<sequence length="1357" mass="153035">MDDETIVSQISVTSPSYFSTTSSSARDNDPVNAARDMRALFSILLQNNIPGPRLLRLQTEFSDQLGHGGEGIVYSASEQYTDKLLRITPRLHEGVQKSAQVWTSRVVKRLRSDNSRPYADQVRAAYSEIKRLCDDSFRKHPNIVKLHGWGICLDSLENQNQALSLMPLLILERASCDLEQLIRDAEYENISYEDLCTLGRDIGRGLEIVHKNGIAHGDMKPANVLLFLTKDHVKQTGKRWTAKLCDFGSAANETHGISVPFQKRGSYHYWPPEYWRAENSIGAMAPESLRACDIFAYGLVVWNLFSGIPFPPLSIDDTREIALGKYGQQEYYHRASHSICSLYDAESHRQTLCLIESGVLAASFLSGRIHQAIQRQRHHRLRRVNNIILGVFDKKSMDIEVNRILLVLRECLNDFPEQRGRTPWRYFNTAFYSDIPSIDLENSPILQSSVPVTDGGGTTERPNDWLISQLETAGKRFSKIVLPGLRPVNAFDNVLRGIDDDFERWVKSLLSIWGRRSERQGSYERLYNILREHLPIGRNLQDQGLLTHSHESACYDMKTLRHELDDIVSSLPTPSGSLRDRCYAFFRLRSRLQLCCWLNLERFASTRILESFILWTYPVDLPTLAWFLSGEIGQKDLEDLQRKDAAAIWTGLFKKVDEIGGDSGLSLRVLLLFERGCSLQLEYDTQPLITNALPRSLSHVADPMLLDNVTPRKNDVRLTAFLDYLLRLQNDRSAITICRHFKRVASDDRTQSWTSTFLTGQGVDKTDELGEDPSSSTTALHEAVKASNYAVVEYLVLTGFYVQARDKDGKSALDLAVESLGRARKPVENSQIIALLQQNRDISHDQGSLNAGLPLGWECCLDDNNLHHDSGSLFEAWRETSIESDHDAITFIQPKAGLWQDRRIELGQRKAQGTAGQVYYLDPIRFLRNPRRRMNKFKTANEPYFGEQWYANDIRQNLEPPPLPSIDSLVDQRPWLEVVFRILLTFKIVISSSYGNYFLLVLPYAVLSRFMHWSKEAQLVFQTASTLVVASGFPHPSVTAVIPSQSHGGNNFSKIFLDCLPELGIGLTFIARQQLDLAKNMVIGSILAHYSLALGLVGLVHGFYRREAFIGSGLQIIAGLSLLGFNLSTILLFFVESVSVENPAEILHSNVLLSRSVAIIAILLWGGFLLLRFRTHASLFDEDAPFHEENDDANTHKGQIRSTSWDILGPTPRVILLLFYLPILIFFVDSFVVAIIQFPTRFQAMVCTFAVPLIIRPMSYVDTLTYARLQWINTASETSLRIGLSTALAVAPTLVIAGWMLSQPMTLVFSGAQTAAYGSAVWFVIIFIQGHRTNYLKGALLVCIYVLAAFGLGISMK</sequence>
<evidence type="ECO:0000313" key="5">
    <source>
        <dbReference type="EMBL" id="CAF9903948.1"/>
    </source>
</evidence>
<feature type="domain" description="Protein kinase" evidence="4">
    <location>
        <begin position="59"/>
        <end position="432"/>
    </location>
</feature>
<dbReference type="GO" id="GO:0004674">
    <property type="term" value="F:protein serine/threonine kinase activity"/>
    <property type="evidence" value="ECO:0007669"/>
    <property type="project" value="TreeGrafter"/>
</dbReference>
<accession>A0A8H3EEY0</accession>
<gene>
    <name evidence="5" type="ORF">HETSPECPRED_003255</name>
</gene>
<dbReference type="PROSITE" id="PS50088">
    <property type="entry name" value="ANK_REPEAT"/>
    <property type="match status" value="1"/>
</dbReference>
<dbReference type="EMBL" id="CAJPDS010000002">
    <property type="protein sequence ID" value="CAF9903948.1"/>
    <property type="molecule type" value="Genomic_DNA"/>
</dbReference>
<dbReference type="OrthoDB" id="626167at2759"/>
<evidence type="ECO:0000256" key="2">
    <source>
        <dbReference type="PROSITE-ProRule" id="PRU00023"/>
    </source>
</evidence>
<name>A0A8H3EEY0_9LECA</name>
<organism evidence="5 6">
    <name type="scientific">Heterodermia speciosa</name>
    <dbReference type="NCBI Taxonomy" id="116794"/>
    <lineage>
        <taxon>Eukaryota</taxon>
        <taxon>Fungi</taxon>
        <taxon>Dikarya</taxon>
        <taxon>Ascomycota</taxon>
        <taxon>Pezizomycotina</taxon>
        <taxon>Lecanoromycetes</taxon>
        <taxon>OSLEUM clade</taxon>
        <taxon>Lecanoromycetidae</taxon>
        <taxon>Caliciales</taxon>
        <taxon>Physciaceae</taxon>
        <taxon>Heterodermia</taxon>
    </lineage>
</organism>
<evidence type="ECO:0000313" key="6">
    <source>
        <dbReference type="Proteomes" id="UP000664521"/>
    </source>
</evidence>
<dbReference type="GO" id="GO:0005524">
    <property type="term" value="F:ATP binding"/>
    <property type="evidence" value="ECO:0007669"/>
    <property type="project" value="InterPro"/>
</dbReference>
<dbReference type="InterPro" id="IPR000719">
    <property type="entry name" value="Prot_kinase_dom"/>
</dbReference>